<proteinExistence type="predicted"/>
<gene>
    <name evidence="7" type="ORF">MKW35_09065</name>
</gene>
<sequence length="158" mass="18225">MKKNITVAYLLAIFPLTGLLGVHQLYLLNFKRFFIRLISWLTVIGVLIFWIYDLINLPKMVNQHNKTRENQVNVIINLLDQGKLKEALKMFVKTGYTQVYVREIIKRGKGDVIVKHFAATEKDKKDLERLISNGDTESLVVYLTSYYAKSKMTGLLAS</sequence>
<keyword evidence="4 5" id="KW-0472">Membrane</keyword>
<evidence type="ECO:0000256" key="4">
    <source>
        <dbReference type="ARBA" id="ARBA00023136"/>
    </source>
</evidence>
<evidence type="ECO:0000259" key="6">
    <source>
        <dbReference type="Pfam" id="PF05154"/>
    </source>
</evidence>
<dbReference type="InterPro" id="IPR007829">
    <property type="entry name" value="TM2"/>
</dbReference>
<name>A0ABS9RIK2_9FLAO</name>
<evidence type="ECO:0000313" key="7">
    <source>
        <dbReference type="EMBL" id="MCH4552768.1"/>
    </source>
</evidence>
<organism evidence="7 8">
    <name type="scientific">Aestuariibaculum lutulentum</name>
    <dbReference type="NCBI Taxonomy" id="2920935"/>
    <lineage>
        <taxon>Bacteria</taxon>
        <taxon>Pseudomonadati</taxon>
        <taxon>Bacteroidota</taxon>
        <taxon>Flavobacteriia</taxon>
        <taxon>Flavobacteriales</taxon>
        <taxon>Flavobacteriaceae</taxon>
    </lineage>
</organism>
<evidence type="ECO:0000256" key="3">
    <source>
        <dbReference type="ARBA" id="ARBA00022989"/>
    </source>
</evidence>
<feature type="domain" description="TM2" evidence="6">
    <location>
        <begin position="1"/>
        <end position="55"/>
    </location>
</feature>
<accession>A0ABS9RIK2</accession>
<keyword evidence="8" id="KW-1185">Reference proteome</keyword>
<keyword evidence="2 5" id="KW-0812">Transmembrane</keyword>
<dbReference type="Pfam" id="PF05154">
    <property type="entry name" value="TM2"/>
    <property type="match status" value="1"/>
</dbReference>
<evidence type="ECO:0000313" key="8">
    <source>
        <dbReference type="Proteomes" id="UP001156141"/>
    </source>
</evidence>
<comment type="subcellular location">
    <subcellularLocation>
        <location evidence="1">Membrane</location>
        <topology evidence="1">Multi-pass membrane protein</topology>
    </subcellularLocation>
</comment>
<feature type="transmembrane region" description="Helical" evidence="5">
    <location>
        <begin position="33"/>
        <end position="52"/>
    </location>
</feature>
<evidence type="ECO:0000256" key="5">
    <source>
        <dbReference type="SAM" id="Phobius"/>
    </source>
</evidence>
<keyword evidence="3 5" id="KW-1133">Transmembrane helix</keyword>
<dbReference type="Proteomes" id="UP001156141">
    <property type="component" value="Unassembled WGS sequence"/>
</dbReference>
<evidence type="ECO:0000256" key="2">
    <source>
        <dbReference type="ARBA" id="ARBA00022692"/>
    </source>
</evidence>
<reference evidence="7" key="1">
    <citation type="submission" date="2022-02" db="EMBL/GenBank/DDBJ databases">
        <title>Aestuariibaculum sp., a marine bacterium isolated from sediment in Guangxi.</title>
        <authorList>
            <person name="Ying J."/>
        </authorList>
    </citation>
    <scope>NUCLEOTIDE SEQUENCE</scope>
    <source>
        <strain evidence="7">L182</strain>
    </source>
</reference>
<feature type="transmembrane region" description="Helical" evidence="5">
    <location>
        <begin position="7"/>
        <end position="27"/>
    </location>
</feature>
<dbReference type="RefSeq" id="WP_240573157.1">
    <property type="nucleotide sequence ID" value="NZ_CP136709.1"/>
</dbReference>
<dbReference type="EMBL" id="JAKVQD010000003">
    <property type="protein sequence ID" value="MCH4552768.1"/>
    <property type="molecule type" value="Genomic_DNA"/>
</dbReference>
<comment type="caution">
    <text evidence="7">The sequence shown here is derived from an EMBL/GenBank/DDBJ whole genome shotgun (WGS) entry which is preliminary data.</text>
</comment>
<protein>
    <submittedName>
        <fullName evidence="7">TM2 domain-containing protein</fullName>
    </submittedName>
</protein>
<evidence type="ECO:0000256" key="1">
    <source>
        <dbReference type="ARBA" id="ARBA00004141"/>
    </source>
</evidence>